<dbReference type="Proteomes" id="UP001595872">
    <property type="component" value="Unassembled WGS sequence"/>
</dbReference>
<dbReference type="EMBL" id="JBHSIT010000002">
    <property type="protein sequence ID" value="MFC4907664.1"/>
    <property type="molecule type" value="Genomic_DNA"/>
</dbReference>
<gene>
    <name evidence="1" type="ORF">ACFPCY_10060</name>
</gene>
<name>A0ABV9TVH7_9ACTN</name>
<proteinExistence type="predicted"/>
<evidence type="ECO:0000313" key="2">
    <source>
        <dbReference type="Proteomes" id="UP001595872"/>
    </source>
</evidence>
<accession>A0ABV9TVH7</accession>
<protein>
    <submittedName>
        <fullName evidence="1">Uncharacterized protein</fullName>
    </submittedName>
</protein>
<sequence length="72" mass="8132">MRVEVFALTVDGGRRLRVYDTGKDERTGSPVLFWFHGTPNIGAPPRPLFADAARLGPRRTRRKTRRCSPPPT</sequence>
<organism evidence="1 2">
    <name type="scientific">Actinomadura gamaensis</name>
    <dbReference type="NCBI Taxonomy" id="1763541"/>
    <lineage>
        <taxon>Bacteria</taxon>
        <taxon>Bacillati</taxon>
        <taxon>Actinomycetota</taxon>
        <taxon>Actinomycetes</taxon>
        <taxon>Streptosporangiales</taxon>
        <taxon>Thermomonosporaceae</taxon>
        <taxon>Actinomadura</taxon>
    </lineage>
</organism>
<keyword evidence="2" id="KW-1185">Reference proteome</keyword>
<comment type="caution">
    <text evidence="1">The sequence shown here is derived from an EMBL/GenBank/DDBJ whole genome shotgun (WGS) entry which is preliminary data.</text>
</comment>
<dbReference type="RefSeq" id="WP_378253598.1">
    <property type="nucleotide sequence ID" value="NZ_JBHSIT010000002.1"/>
</dbReference>
<reference evidence="2" key="1">
    <citation type="journal article" date="2019" name="Int. J. Syst. Evol. Microbiol.">
        <title>The Global Catalogue of Microorganisms (GCM) 10K type strain sequencing project: providing services to taxonomists for standard genome sequencing and annotation.</title>
        <authorList>
            <consortium name="The Broad Institute Genomics Platform"/>
            <consortium name="The Broad Institute Genome Sequencing Center for Infectious Disease"/>
            <person name="Wu L."/>
            <person name="Ma J."/>
        </authorList>
    </citation>
    <scope>NUCLEOTIDE SEQUENCE [LARGE SCALE GENOMIC DNA]</scope>
    <source>
        <strain evidence="2">KLKA75</strain>
    </source>
</reference>
<evidence type="ECO:0000313" key="1">
    <source>
        <dbReference type="EMBL" id="MFC4907664.1"/>
    </source>
</evidence>